<dbReference type="PANTHER" id="PTHR48041">
    <property type="entry name" value="ABC TRANSPORTER G FAMILY MEMBER 28"/>
    <property type="match status" value="1"/>
</dbReference>
<dbReference type="Gene3D" id="3.40.50.300">
    <property type="entry name" value="P-loop containing nucleotide triphosphate hydrolases"/>
    <property type="match status" value="1"/>
</dbReference>
<accession>A0A1I6Z154</accession>
<dbReference type="RefSeq" id="WP_090247546.1">
    <property type="nucleotide sequence ID" value="NZ_FPAS01000001.1"/>
</dbReference>
<dbReference type="GO" id="GO:0005524">
    <property type="term" value="F:ATP binding"/>
    <property type="evidence" value="ECO:0007669"/>
    <property type="project" value="UniProtKB-KW"/>
</dbReference>
<name>A0A1I6Z154_9FLAO</name>
<evidence type="ECO:0000256" key="1">
    <source>
        <dbReference type="ARBA" id="ARBA00004141"/>
    </source>
</evidence>
<evidence type="ECO:0000256" key="6">
    <source>
        <dbReference type="ARBA" id="ARBA00022989"/>
    </source>
</evidence>
<feature type="transmembrane region" description="Helical" evidence="8">
    <location>
        <begin position="585"/>
        <end position="606"/>
    </location>
</feature>
<dbReference type="InterPro" id="IPR013525">
    <property type="entry name" value="ABC2_TM"/>
</dbReference>
<dbReference type="InterPro" id="IPR003439">
    <property type="entry name" value="ABC_transporter-like_ATP-bd"/>
</dbReference>
<dbReference type="InterPro" id="IPR017871">
    <property type="entry name" value="ABC_transporter-like_CS"/>
</dbReference>
<dbReference type="EMBL" id="FPAS01000001">
    <property type="protein sequence ID" value="SFT56465.1"/>
    <property type="molecule type" value="Genomic_DNA"/>
</dbReference>
<dbReference type="Proteomes" id="UP000236454">
    <property type="component" value="Unassembled WGS sequence"/>
</dbReference>
<dbReference type="Pfam" id="PF00005">
    <property type="entry name" value="ABC_tran"/>
    <property type="match status" value="1"/>
</dbReference>
<feature type="transmembrane region" description="Helical" evidence="8">
    <location>
        <begin position="983"/>
        <end position="1005"/>
    </location>
</feature>
<dbReference type="OrthoDB" id="9804819at2"/>
<evidence type="ECO:0000259" key="9">
    <source>
        <dbReference type="PROSITE" id="PS50893"/>
    </source>
</evidence>
<dbReference type="AlphaFoldDB" id="A0A1I6Z154"/>
<comment type="subcellular location">
    <subcellularLocation>
        <location evidence="1">Membrane</location>
        <topology evidence="1">Multi-pass membrane protein</topology>
    </subcellularLocation>
</comment>
<organism evidence="10 11">
    <name type="scientific">Lishizhenia tianjinensis</name>
    <dbReference type="NCBI Taxonomy" id="477690"/>
    <lineage>
        <taxon>Bacteria</taxon>
        <taxon>Pseudomonadati</taxon>
        <taxon>Bacteroidota</taxon>
        <taxon>Flavobacteriia</taxon>
        <taxon>Flavobacteriales</taxon>
        <taxon>Crocinitomicaceae</taxon>
        <taxon>Lishizhenia</taxon>
    </lineage>
</organism>
<dbReference type="GO" id="GO:0016887">
    <property type="term" value="F:ATP hydrolysis activity"/>
    <property type="evidence" value="ECO:0007669"/>
    <property type="project" value="InterPro"/>
</dbReference>
<evidence type="ECO:0000256" key="2">
    <source>
        <dbReference type="ARBA" id="ARBA00022448"/>
    </source>
</evidence>
<evidence type="ECO:0000256" key="3">
    <source>
        <dbReference type="ARBA" id="ARBA00022692"/>
    </source>
</evidence>
<dbReference type="STRING" id="477690.SAMN05216474_1351"/>
<keyword evidence="6 8" id="KW-1133">Transmembrane helix</keyword>
<evidence type="ECO:0000256" key="5">
    <source>
        <dbReference type="ARBA" id="ARBA00022840"/>
    </source>
</evidence>
<feature type="transmembrane region" description="Helical" evidence="8">
    <location>
        <begin position="627"/>
        <end position="644"/>
    </location>
</feature>
<evidence type="ECO:0000256" key="7">
    <source>
        <dbReference type="ARBA" id="ARBA00023136"/>
    </source>
</evidence>
<dbReference type="PANTHER" id="PTHR48041:SF139">
    <property type="entry name" value="PROTEIN SCARLET"/>
    <property type="match status" value="1"/>
</dbReference>
<evidence type="ECO:0000256" key="4">
    <source>
        <dbReference type="ARBA" id="ARBA00022741"/>
    </source>
</evidence>
<evidence type="ECO:0000313" key="10">
    <source>
        <dbReference type="EMBL" id="SFT56465.1"/>
    </source>
</evidence>
<dbReference type="InterPro" id="IPR027417">
    <property type="entry name" value="P-loop_NTPase"/>
</dbReference>
<keyword evidence="7 8" id="KW-0472">Membrane</keyword>
<keyword evidence="5" id="KW-0067">ATP-binding</keyword>
<dbReference type="Pfam" id="PF01061">
    <property type="entry name" value="ABC2_membrane"/>
    <property type="match status" value="1"/>
</dbReference>
<dbReference type="InterPro" id="IPR050352">
    <property type="entry name" value="ABCG_transporters"/>
</dbReference>
<evidence type="ECO:0000313" key="11">
    <source>
        <dbReference type="Proteomes" id="UP000236454"/>
    </source>
</evidence>
<dbReference type="PROSITE" id="PS00211">
    <property type="entry name" value="ABC_TRANSPORTER_1"/>
    <property type="match status" value="1"/>
</dbReference>
<keyword evidence="3 8" id="KW-0812">Transmembrane</keyword>
<feature type="transmembrane region" description="Helical" evidence="8">
    <location>
        <begin position="700"/>
        <end position="724"/>
    </location>
</feature>
<dbReference type="SUPFAM" id="SSF52540">
    <property type="entry name" value="P-loop containing nucleoside triphosphate hydrolases"/>
    <property type="match status" value="1"/>
</dbReference>
<feature type="transmembrane region" description="Helical" evidence="8">
    <location>
        <begin position="730"/>
        <end position="750"/>
    </location>
</feature>
<dbReference type="InterPro" id="IPR003593">
    <property type="entry name" value="AAA+_ATPase"/>
</dbReference>
<dbReference type="GO" id="GO:0016020">
    <property type="term" value="C:membrane"/>
    <property type="evidence" value="ECO:0007669"/>
    <property type="project" value="UniProtKB-SubCell"/>
</dbReference>
<evidence type="ECO:0000256" key="8">
    <source>
        <dbReference type="SAM" id="Phobius"/>
    </source>
</evidence>
<gene>
    <name evidence="10" type="ORF">SAMN05216474_1351</name>
</gene>
<feature type="transmembrane region" description="Helical" evidence="8">
    <location>
        <begin position="664"/>
        <end position="688"/>
    </location>
</feature>
<proteinExistence type="predicted"/>
<keyword evidence="4" id="KW-0547">Nucleotide-binding</keyword>
<dbReference type="SMART" id="SM00382">
    <property type="entry name" value="AAA"/>
    <property type="match status" value="1"/>
</dbReference>
<sequence length="1016" mass="116884">MNEKVLNALMQLFAIISKSEDEDLENLITSSKGRKIVKQFLEQELNSELVQEYLLKFDNHLYIHNGRVNKKNGKRKRTAGNSVKLLRICSEINQELNQKQRFVVLVRIIEFINTSLEISQQEIEFLETVAESFNIAEEKYKVITKFIFSTKAIDHEKILLIRNEYNDEIKASKQFIVKNLENEIAVLYLETVKMYFLRYFGKDEFTINAQVVPNDKVHILTQGSNFKSLKSPNLYYSDVSSFFNKGTDNDAFNFKATHINHVFPNGRIGLHNVSFSESNGNLVAIMGSSGSGKTTLLNILNGSTKPTEGRVELNGINVHTQKEETVGLIGNISQDDLLFEELSVYDNLYFSAQLSFKQLSPQELHEKVIDLLQTIGLLEAKNLKVGSPLKKSISGGQRKRLNIAMELIREPAILFVDEPTSGLSSRDSERIMDLLKELALKGKLIFAVIHQPSSEIFRMFDRLLILDDGGYSIFYGDPVDAIVHFKSLTNHVNHKERECPTCGNVNPEQLFNIIEAKVVDELGNFTDQRKTSPKEWEEKFNKKRKNKQVKEKKLPPIKAKSDIPSVFKQLLVYFQRDIRTKWSNLQYVLITLLEAPVLAAIIAYFVRFYKVNASGYSFFYNQNIPQYIFIAVIISLFLGLTVAAEEIIKDKKILRREAFMNLSWGSYLCSKIIIMGIISTLQSALFVLVGNTILNIDGMFWEYFGVLFTTSFFACMLGLIISASFNSAKVIYIVIPIVIIPQLLFSGVIVKYDKLNPNFAEQKSVPWIGNFIAARWAYEALAVSQYKDNLFEREIYPLKKLESDYNWKIDFLLPEMESQLNILEKYKDASIKTEFVDEATKILINEIAKEEALFNPENFKCENCITDLEAKILQTSSTFNNIRQFINTLEAYYAKELSHTKSAIEEYKQSLTPALFDLAEKTYANEALEDLMCNKKELNQYVIAEHEIIPKHNLVYQTPDNGIFNAHFYTAYKYMFHKKYSTYQINMIVLWVMSFLFGLVLLYQLPQKLMQSINRK</sequence>
<keyword evidence="11" id="KW-1185">Reference proteome</keyword>
<feature type="domain" description="ABC transporter" evidence="9">
    <location>
        <begin position="254"/>
        <end position="494"/>
    </location>
</feature>
<dbReference type="PROSITE" id="PS50893">
    <property type="entry name" value="ABC_TRANSPORTER_2"/>
    <property type="match status" value="1"/>
</dbReference>
<reference evidence="10 11" key="1">
    <citation type="submission" date="2016-10" db="EMBL/GenBank/DDBJ databases">
        <authorList>
            <person name="de Groot N.N."/>
        </authorList>
    </citation>
    <scope>NUCLEOTIDE SEQUENCE [LARGE SCALE GENOMIC DNA]</scope>
    <source>
        <strain evidence="10 11">CGMCC 1.7005</strain>
    </source>
</reference>
<keyword evidence="2" id="KW-0813">Transport</keyword>
<protein>
    <submittedName>
        <fullName evidence="10">ABC-type multidrug transport system, ATPase component</fullName>
    </submittedName>
</protein>
<dbReference type="GO" id="GO:0140359">
    <property type="term" value="F:ABC-type transporter activity"/>
    <property type="evidence" value="ECO:0007669"/>
    <property type="project" value="InterPro"/>
</dbReference>